<dbReference type="GO" id="GO:0004519">
    <property type="term" value="F:endonuclease activity"/>
    <property type="evidence" value="ECO:0007669"/>
    <property type="project" value="UniProtKB-KW"/>
</dbReference>
<dbReference type="RefSeq" id="WP_377407446.1">
    <property type="nucleotide sequence ID" value="NZ_JBHSCY010000001.1"/>
</dbReference>
<comment type="similarity">
    <text evidence="1">Belongs to the type-I restriction system S methylase family.</text>
</comment>
<dbReference type="InterPro" id="IPR000055">
    <property type="entry name" value="Restrct_endonuc_typeI_TRD"/>
</dbReference>
<keyword evidence="5" id="KW-0540">Nuclease</keyword>
<dbReference type="Proteomes" id="UP001595826">
    <property type="component" value="Unassembled WGS sequence"/>
</dbReference>
<keyword evidence="5" id="KW-0255">Endonuclease</keyword>
<dbReference type="InterPro" id="IPR044946">
    <property type="entry name" value="Restrct_endonuc_typeI_TRD_sf"/>
</dbReference>
<keyword evidence="2" id="KW-0680">Restriction system</keyword>
<dbReference type="InterPro" id="IPR052021">
    <property type="entry name" value="Type-I_RS_S_subunit"/>
</dbReference>
<accession>A0ABV8R5P0</accession>
<dbReference type="CDD" id="cd17273">
    <property type="entry name" value="RMtype1_S_EcoJA69PI-TRD1-CR1_like"/>
    <property type="match status" value="1"/>
</dbReference>
<organism evidence="5 6">
    <name type="scientific">Polaribacter marinivivus</name>
    <dbReference type="NCBI Taxonomy" id="1524260"/>
    <lineage>
        <taxon>Bacteria</taxon>
        <taxon>Pseudomonadati</taxon>
        <taxon>Bacteroidota</taxon>
        <taxon>Flavobacteriia</taxon>
        <taxon>Flavobacteriales</taxon>
        <taxon>Flavobacteriaceae</taxon>
    </lineage>
</organism>
<dbReference type="Gene3D" id="3.90.220.20">
    <property type="entry name" value="DNA methylase specificity domains"/>
    <property type="match status" value="2"/>
</dbReference>
<evidence type="ECO:0000256" key="2">
    <source>
        <dbReference type="ARBA" id="ARBA00022747"/>
    </source>
</evidence>
<dbReference type="Gene3D" id="1.10.287.1120">
    <property type="entry name" value="Bipartite methylase S protein"/>
    <property type="match status" value="1"/>
</dbReference>
<dbReference type="EMBL" id="JBHSCY010000001">
    <property type="protein sequence ID" value="MFC4267513.1"/>
    <property type="molecule type" value="Genomic_DNA"/>
</dbReference>
<dbReference type="PANTHER" id="PTHR30408">
    <property type="entry name" value="TYPE-1 RESTRICTION ENZYME ECOKI SPECIFICITY PROTEIN"/>
    <property type="match status" value="1"/>
</dbReference>
<dbReference type="Pfam" id="PF01420">
    <property type="entry name" value="Methylase_S"/>
    <property type="match status" value="2"/>
</dbReference>
<keyword evidence="6" id="KW-1185">Reference proteome</keyword>
<reference evidence="6" key="1">
    <citation type="journal article" date="2019" name="Int. J. Syst. Evol. Microbiol.">
        <title>The Global Catalogue of Microorganisms (GCM) 10K type strain sequencing project: providing services to taxonomists for standard genome sequencing and annotation.</title>
        <authorList>
            <consortium name="The Broad Institute Genomics Platform"/>
            <consortium name="The Broad Institute Genome Sequencing Center for Infectious Disease"/>
            <person name="Wu L."/>
            <person name="Ma J."/>
        </authorList>
    </citation>
    <scope>NUCLEOTIDE SEQUENCE [LARGE SCALE GENOMIC DNA]</scope>
    <source>
        <strain evidence="6">CECT 8655</strain>
    </source>
</reference>
<dbReference type="PANTHER" id="PTHR30408:SF12">
    <property type="entry name" value="TYPE I RESTRICTION ENZYME MJAVIII SPECIFICITY SUBUNIT"/>
    <property type="match status" value="1"/>
</dbReference>
<evidence type="ECO:0000313" key="6">
    <source>
        <dbReference type="Proteomes" id="UP001595826"/>
    </source>
</evidence>
<name>A0ABV8R5P0_9FLAO</name>
<keyword evidence="5" id="KW-0378">Hydrolase</keyword>
<feature type="domain" description="Type I restriction modification DNA specificity" evidence="4">
    <location>
        <begin position="5"/>
        <end position="174"/>
    </location>
</feature>
<dbReference type="CDD" id="cd17263">
    <property type="entry name" value="RMtype1_S_AbaB8300I-TRD1-CR1_like"/>
    <property type="match status" value="1"/>
</dbReference>
<evidence type="ECO:0000256" key="3">
    <source>
        <dbReference type="ARBA" id="ARBA00023125"/>
    </source>
</evidence>
<keyword evidence="3" id="KW-0238">DNA-binding</keyword>
<evidence type="ECO:0000259" key="4">
    <source>
        <dbReference type="Pfam" id="PF01420"/>
    </source>
</evidence>
<gene>
    <name evidence="5" type="ORF">ACFOWD_01235</name>
</gene>
<feature type="domain" description="Type I restriction modification DNA specificity" evidence="4">
    <location>
        <begin position="215"/>
        <end position="397"/>
    </location>
</feature>
<protein>
    <submittedName>
        <fullName evidence="5">Restriction endonuclease subunit S</fullName>
        <ecNumber evidence="5">3.1.21.-</ecNumber>
    </submittedName>
</protein>
<proteinExistence type="inferred from homology"/>
<dbReference type="GO" id="GO:0016787">
    <property type="term" value="F:hydrolase activity"/>
    <property type="evidence" value="ECO:0007669"/>
    <property type="project" value="UniProtKB-KW"/>
</dbReference>
<evidence type="ECO:0000256" key="1">
    <source>
        <dbReference type="ARBA" id="ARBA00010923"/>
    </source>
</evidence>
<comment type="caution">
    <text evidence="5">The sequence shown here is derived from an EMBL/GenBank/DDBJ whole genome shotgun (WGS) entry which is preliminary data.</text>
</comment>
<dbReference type="SUPFAM" id="SSF116734">
    <property type="entry name" value="DNA methylase specificity domain"/>
    <property type="match status" value="2"/>
</dbReference>
<sequence length="433" mass="48916">MSNISNTTLGEVCDFVGGSQPAKKEFINTKKEGYIRLIQIRDYKTDSYITYIPKDSTKKLCSKTDIMIGRYGPPIFQILRGIEGAYNVALMKAIPKDNITNNYLYYFLKQKHLFEYINALSPRTGGQTGVDVLMLKQFPIQLPELEKQKQIAKVLSDLDAKIEINNKINQELEAMAKTLYDYWFVQFDFPDKNGKPYKSSGGKMVFNEALKREIPEGWESGTFETISTIIGGSTPSKAVTENFTIEDNMSWITPKDLSINKGKKFITRGEWDVTDLGIKSASLKIMPKGTVLLSSRAPIGYLAISRQEVTTNQGFKSFVPKENYSSEFIYYSVKNQIPKIEAYSSGSTFKEVSSSTLKTIKISIPNQNVLEQYYKISKPIFKKQNLLELENQKLSELRDWLLPMLMNGQVRVAGLVEEGLGLVAEEGVKYGEG</sequence>
<evidence type="ECO:0000313" key="5">
    <source>
        <dbReference type="EMBL" id="MFC4267513.1"/>
    </source>
</evidence>
<dbReference type="EC" id="3.1.21.-" evidence="5"/>